<name>A0ABQ9TJ06_SAGOE</name>
<dbReference type="EMBL" id="JASSZA010000022">
    <property type="protein sequence ID" value="KAK2084570.1"/>
    <property type="molecule type" value="Genomic_DNA"/>
</dbReference>
<proteinExistence type="predicted"/>
<dbReference type="Proteomes" id="UP001266305">
    <property type="component" value="Unassembled WGS sequence"/>
</dbReference>
<accession>A0ABQ9TJ06</accession>
<keyword evidence="3" id="KW-1185">Reference proteome</keyword>
<organism evidence="2 3">
    <name type="scientific">Saguinus oedipus</name>
    <name type="common">Cotton-top tamarin</name>
    <name type="synonym">Oedipomidas oedipus</name>
    <dbReference type="NCBI Taxonomy" id="9490"/>
    <lineage>
        <taxon>Eukaryota</taxon>
        <taxon>Metazoa</taxon>
        <taxon>Chordata</taxon>
        <taxon>Craniata</taxon>
        <taxon>Vertebrata</taxon>
        <taxon>Euteleostomi</taxon>
        <taxon>Mammalia</taxon>
        <taxon>Eutheria</taxon>
        <taxon>Euarchontoglires</taxon>
        <taxon>Primates</taxon>
        <taxon>Haplorrhini</taxon>
        <taxon>Platyrrhini</taxon>
        <taxon>Cebidae</taxon>
        <taxon>Callitrichinae</taxon>
        <taxon>Saguinus</taxon>
    </lineage>
</organism>
<evidence type="ECO:0000313" key="2">
    <source>
        <dbReference type="EMBL" id="KAK2084570.1"/>
    </source>
</evidence>
<protein>
    <submittedName>
        <fullName evidence="2">Uncharacterized protein</fullName>
    </submittedName>
</protein>
<reference evidence="2 3" key="1">
    <citation type="submission" date="2023-05" db="EMBL/GenBank/DDBJ databases">
        <title>B98-5 Cell Line De Novo Hybrid Assembly: An Optical Mapping Approach.</title>
        <authorList>
            <person name="Kananen K."/>
            <person name="Auerbach J.A."/>
            <person name="Kautto E."/>
            <person name="Blachly J.S."/>
        </authorList>
    </citation>
    <scope>NUCLEOTIDE SEQUENCE [LARGE SCALE GENOMIC DNA]</scope>
    <source>
        <strain evidence="2">B95-8</strain>
        <tissue evidence="2">Cell line</tissue>
    </source>
</reference>
<evidence type="ECO:0000256" key="1">
    <source>
        <dbReference type="SAM" id="MobiDB-lite"/>
    </source>
</evidence>
<feature type="region of interest" description="Disordered" evidence="1">
    <location>
        <begin position="44"/>
        <end position="148"/>
    </location>
</feature>
<sequence>MPPSPVAPSPGPPHLGLKADAVLEGVLVVQRDPQVVPIVHKVVFGFAGHGDPRRTRSSGGGGSCRKELTRPQGGETGAGRGDAWRGLGARDRGRPGRAAARRPDPERCRGPSGSGLRGCGRRERRCGRAIPAGEEGSGRGGGGGSWRCGAPALGREQWARGPKRYWTRLRPRAVEPTARDKEEKATAAVTVAVAVSVAAELGACHGDAGSAASERLLLQGGPRPAPPARP</sequence>
<gene>
    <name evidence="2" type="ORF">P7K49_037603</name>
</gene>
<comment type="caution">
    <text evidence="2">The sequence shown here is derived from an EMBL/GenBank/DDBJ whole genome shotgun (WGS) entry which is preliminary data.</text>
</comment>
<evidence type="ECO:0000313" key="3">
    <source>
        <dbReference type="Proteomes" id="UP001266305"/>
    </source>
</evidence>